<sequence length="159" mass="16472">MRSLGTAIGAGALLVALAGCATSQPSVEPAAGPALTTERPSPTPAPDQPTFDSPVPEGGKEVPPAKVDAALLPEQLPRTVWTEGDGSVLGVIGQEGGCSKASVEVAEQTSTKVKLVLVETVPKEEKMCTMDIRFPPLTAKIDAPLGDRQVVLAHRQDKK</sequence>
<dbReference type="Proteomes" id="UP000542674">
    <property type="component" value="Unassembled WGS sequence"/>
</dbReference>
<accession>A0A7W7T6S3</accession>
<evidence type="ECO:0000313" key="3">
    <source>
        <dbReference type="EMBL" id="MBB4967614.1"/>
    </source>
</evidence>
<feature type="signal peptide" evidence="2">
    <location>
        <begin position="1"/>
        <end position="21"/>
    </location>
</feature>
<organism evidence="3 4">
    <name type="scientific">Saccharothrix violaceirubra</name>
    <dbReference type="NCBI Taxonomy" id="413306"/>
    <lineage>
        <taxon>Bacteria</taxon>
        <taxon>Bacillati</taxon>
        <taxon>Actinomycetota</taxon>
        <taxon>Actinomycetes</taxon>
        <taxon>Pseudonocardiales</taxon>
        <taxon>Pseudonocardiaceae</taxon>
        <taxon>Saccharothrix</taxon>
    </lineage>
</organism>
<keyword evidence="2" id="KW-0732">Signal</keyword>
<reference evidence="3 4" key="1">
    <citation type="submission" date="2020-08" db="EMBL/GenBank/DDBJ databases">
        <title>Sequencing the genomes of 1000 actinobacteria strains.</title>
        <authorList>
            <person name="Klenk H.-P."/>
        </authorList>
    </citation>
    <scope>NUCLEOTIDE SEQUENCE [LARGE SCALE GENOMIC DNA]</scope>
    <source>
        <strain evidence="3 4">DSM 45084</strain>
    </source>
</reference>
<evidence type="ECO:0000256" key="2">
    <source>
        <dbReference type="SAM" id="SignalP"/>
    </source>
</evidence>
<evidence type="ECO:0000313" key="4">
    <source>
        <dbReference type="Proteomes" id="UP000542674"/>
    </source>
</evidence>
<evidence type="ECO:0000256" key="1">
    <source>
        <dbReference type="SAM" id="MobiDB-lite"/>
    </source>
</evidence>
<proteinExistence type="predicted"/>
<comment type="caution">
    <text evidence="3">The sequence shown here is derived from an EMBL/GenBank/DDBJ whole genome shotgun (WGS) entry which is preliminary data.</text>
</comment>
<dbReference type="PROSITE" id="PS51257">
    <property type="entry name" value="PROKAR_LIPOPROTEIN"/>
    <property type="match status" value="1"/>
</dbReference>
<keyword evidence="4" id="KW-1185">Reference proteome</keyword>
<name>A0A7W7T6S3_9PSEU</name>
<dbReference type="EMBL" id="JACHJS010000001">
    <property type="protein sequence ID" value="MBB4967614.1"/>
    <property type="molecule type" value="Genomic_DNA"/>
</dbReference>
<dbReference type="AlphaFoldDB" id="A0A7W7T6S3"/>
<dbReference type="RefSeq" id="WP_184672473.1">
    <property type="nucleotide sequence ID" value="NZ_BAABAI010000010.1"/>
</dbReference>
<feature type="chain" id="PRO_5039327382" evidence="2">
    <location>
        <begin position="22"/>
        <end position="159"/>
    </location>
</feature>
<feature type="region of interest" description="Disordered" evidence="1">
    <location>
        <begin position="24"/>
        <end position="63"/>
    </location>
</feature>
<gene>
    <name evidence="3" type="ORF">F4559_004973</name>
</gene>
<protein>
    <submittedName>
        <fullName evidence="3">Uncharacterized protein</fullName>
    </submittedName>
</protein>